<evidence type="ECO:0000313" key="2">
    <source>
        <dbReference type="EMBL" id="RKE98539.1"/>
    </source>
</evidence>
<dbReference type="Pfam" id="PF14134">
    <property type="entry name" value="DUF4301"/>
    <property type="match status" value="1"/>
</dbReference>
<dbReference type="RefSeq" id="WP_162843263.1">
    <property type="nucleotide sequence ID" value="NZ_RAQJ01000001.1"/>
</dbReference>
<keyword evidence="3" id="KW-1185">Reference proteome</keyword>
<protein>
    <submittedName>
        <fullName evidence="2">Uncharacterized protein DUF4301</fullName>
    </submittedName>
</protein>
<dbReference type="InterPro" id="IPR029044">
    <property type="entry name" value="Nucleotide-diphossugar_trans"/>
</dbReference>
<feature type="domain" description="DUF4301" evidence="1">
    <location>
        <begin position="5"/>
        <end position="515"/>
    </location>
</feature>
<organism evidence="2 3">
    <name type="scientific">Ichthyenterobacterium magnum</name>
    <dbReference type="NCBI Taxonomy" id="1230530"/>
    <lineage>
        <taxon>Bacteria</taxon>
        <taxon>Pseudomonadati</taxon>
        <taxon>Bacteroidota</taxon>
        <taxon>Flavobacteriia</taxon>
        <taxon>Flavobacteriales</taxon>
        <taxon>Flavobacteriaceae</taxon>
        <taxon>Ichthyenterobacterium</taxon>
    </lineage>
</organism>
<proteinExistence type="predicted"/>
<evidence type="ECO:0000313" key="3">
    <source>
        <dbReference type="Proteomes" id="UP000284892"/>
    </source>
</evidence>
<name>A0A420DWE0_9FLAO</name>
<dbReference type="EMBL" id="RAQJ01000001">
    <property type="protein sequence ID" value="RKE98539.1"/>
    <property type="molecule type" value="Genomic_DNA"/>
</dbReference>
<dbReference type="Proteomes" id="UP000284892">
    <property type="component" value="Unassembled WGS sequence"/>
</dbReference>
<comment type="caution">
    <text evidence="2">The sequence shown here is derived from an EMBL/GenBank/DDBJ whole genome shotgun (WGS) entry which is preliminary data.</text>
</comment>
<sequence length="518" mass="59606">MIFTDNDIKQIQDKGLTVDRVKAQIQLFKSGLPFINLSAAAIVGHGINKISEENKVRFENYYDSKRDSISILKFVPASGAATRMFKTLFHFINHYNPEKETINSFINKNKNSSLSIFLVGIEKFPFYKTVLKEMEIYYPKFNSFSNDKQKHLFVKTMLDSDKLNYGFYPKGLFPFHKYKDHIATAFEEHLFEASHYASSNNKANLHFTISEKHNHKFDEEFKRIEAIVERKTNTTFNISFSYQKSSTDTIAVTPKNEPFRDENNQLLFRPSGHGALLENLNDLDADIVFIKNIDNVVVFKFEQEVAEYKKMLAGILLEMQEEAFTYLKQLKTDDLSEAKRVEIAEFLFKKMNVVISPEFEKYSAKYQIDYLTEKLDRPIRVCGMVKNEGEPGGGPFWVKGENGLTSLQIVESAQIDKKNKQQKDILKSATHFNPVDLVCGIKNYKGEKFDLNTFVDPKTAFITMKTKVGKDLKALELPGLWNGSMAQWNTIFVEVPLITFNPVKTVTDLLKPTHQIND</sequence>
<accession>A0A420DWE0</accession>
<reference evidence="2 3" key="1">
    <citation type="submission" date="2018-09" db="EMBL/GenBank/DDBJ databases">
        <title>Genomic Encyclopedia of Archaeal and Bacterial Type Strains, Phase II (KMG-II): from individual species to whole genera.</title>
        <authorList>
            <person name="Goeker M."/>
        </authorList>
    </citation>
    <scope>NUCLEOTIDE SEQUENCE [LARGE SCALE GENOMIC DNA]</scope>
    <source>
        <strain evidence="2 3">DSM 26283</strain>
    </source>
</reference>
<dbReference type="AlphaFoldDB" id="A0A420DWE0"/>
<dbReference type="InterPro" id="IPR025393">
    <property type="entry name" value="DUF4301"/>
</dbReference>
<dbReference type="SUPFAM" id="SSF53448">
    <property type="entry name" value="Nucleotide-diphospho-sugar transferases"/>
    <property type="match status" value="1"/>
</dbReference>
<gene>
    <name evidence="2" type="ORF">BXY80_0628</name>
</gene>
<evidence type="ECO:0000259" key="1">
    <source>
        <dbReference type="Pfam" id="PF14134"/>
    </source>
</evidence>